<name>A0A803P1I4_CANSA</name>
<dbReference type="Proteomes" id="UP000596661">
    <property type="component" value="Chromosome 2"/>
</dbReference>
<keyword evidence="2" id="KW-1185">Reference proteome</keyword>
<evidence type="ECO:0000313" key="2">
    <source>
        <dbReference type="Proteomes" id="UP000596661"/>
    </source>
</evidence>
<reference evidence="1" key="2">
    <citation type="submission" date="2021-03" db="UniProtKB">
        <authorList>
            <consortium name="EnsemblPlants"/>
        </authorList>
    </citation>
    <scope>IDENTIFICATION</scope>
</reference>
<dbReference type="EnsemblPlants" id="evm.model.02.542">
    <property type="protein sequence ID" value="cds.evm.model.02.542"/>
    <property type="gene ID" value="evm.TU.02.542"/>
</dbReference>
<organism evidence="1 2">
    <name type="scientific">Cannabis sativa</name>
    <name type="common">Hemp</name>
    <name type="synonym">Marijuana</name>
    <dbReference type="NCBI Taxonomy" id="3483"/>
    <lineage>
        <taxon>Eukaryota</taxon>
        <taxon>Viridiplantae</taxon>
        <taxon>Streptophyta</taxon>
        <taxon>Embryophyta</taxon>
        <taxon>Tracheophyta</taxon>
        <taxon>Spermatophyta</taxon>
        <taxon>Magnoliopsida</taxon>
        <taxon>eudicotyledons</taxon>
        <taxon>Gunneridae</taxon>
        <taxon>Pentapetalae</taxon>
        <taxon>rosids</taxon>
        <taxon>fabids</taxon>
        <taxon>Rosales</taxon>
        <taxon>Cannabaceae</taxon>
        <taxon>Cannabis</taxon>
    </lineage>
</organism>
<dbReference type="EMBL" id="UZAU01000117">
    <property type="status" value="NOT_ANNOTATED_CDS"/>
    <property type="molecule type" value="Genomic_DNA"/>
</dbReference>
<evidence type="ECO:0000313" key="1">
    <source>
        <dbReference type="EnsemblPlants" id="cds.evm.model.02.542"/>
    </source>
</evidence>
<reference evidence="1" key="1">
    <citation type="submission" date="2018-11" db="EMBL/GenBank/DDBJ databases">
        <authorList>
            <person name="Grassa J C."/>
        </authorList>
    </citation>
    <scope>NUCLEOTIDE SEQUENCE [LARGE SCALE GENOMIC DNA]</scope>
</reference>
<sequence>MTSTQHAALEMDTDYQTMNLGGEDDDFLMYENGDEELFEVDDRWCLVGRFLIDRTIDFQAMQQKMTSL</sequence>
<protein>
    <submittedName>
        <fullName evidence="1">Uncharacterized protein</fullName>
    </submittedName>
</protein>
<accession>A0A803P1I4</accession>
<dbReference type="Gramene" id="evm.model.02.542">
    <property type="protein sequence ID" value="cds.evm.model.02.542"/>
    <property type="gene ID" value="evm.TU.02.542"/>
</dbReference>
<dbReference type="AlphaFoldDB" id="A0A803P1I4"/>
<proteinExistence type="predicted"/>